<keyword evidence="4" id="KW-1185">Reference proteome</keyword>
<proteinExistence type="predicted"/>
<dbReference type="EMBL" id="NAJN01000197">
    <property type="protein sequence ID" value="TKA77235.1"/>
    <property type="molecule type" value="Genomic_DNA"/>
</dbReference>
<evidence type="ECO:0008006" key="5">
    <source>
        <dbReference type="Google" id="ProtNLM"/>
    </source>
</evidence>
<feature type="region of interest" description="Disordered" evidence="1">
    <location>
        <begin position="114"/>
        <end position="133"/>
    </location>
</feature>
<organism evidence="3 4">
    <name type="scientific">Cryomyces minteri</name>
    <dbReference type="NCBI Taxonomy" id="331657"/>
    <lineage>
        <taxon>Eukaryota</taxon>
        <taxon>Fungi</taxon>
        <taxon>Dikarya</taxon>
        <taxon>Ascomycota</taxon>
        <taxon>Pezizomycotina</taxon>
        <taxon>Dothideomycetes</taxon>
        <taxon>Dothideomycetes incertae sedis</taxon>
        <taxon>Cryomyces</taxon>
    </lineage>
</organism>
<dbReference type="PANTHER" id="PTHR39153">
    <property type="entry name" value="AGR244WP"/>
    <property type="match status" value="1"/>
</dbReference>
<dbReference type="OrthoDB" id="3979469at2759"/>
<dbReference type="PANTHER" id="PTHR39153:SF1">
    <property type="entry name" value="AGR244WP"/>
    <property type="match status" value="1"/>
</dbReference>
<gene>
    <name evidence="3" type="ORF">B0A49_00776</name>
</gene>
<name>A0A4U0XQN0_9PEZI</name>
<evidence type="ECO:0000256" key="2">
    <source>
        <dbReference type="SAM" id="Phobius"/>
    </source>
</evidence>
<dbReference type="AlphaFoldDB" id="A0A4U0XQN0"/>
<evidence type="ECO:0000313" key="3">
    <source>
        <dbReference type="EMBL" id="TKA77235.1"/>
    </source>
</evidence>
<keyword evidence="2" id="KW-0472">Membrane</keyword>
<reference evidence="3 4" key="1">
    <citation type="submission" date="2017-03" db="EMBL/GenBank/DDBJ databases">
        <title>Genomes of endolithic fungi from Antarctica.</title>
        <authorList>
            <person name="Coleine C."/>
            <person name="Masonjones S."/>
            <person name="Stajich J.E."/>
        </authorList>
    </citation>
    <scope>NUCLEOTIDE SEQUENCE [LARGE SCALE GENOMIC DNA]</scope>
    <source>
        <strain evidence="3 4">CCFEE 5187</strain>
    </source>
</reference>
<sequence length="133" mass="14493">MTRQQHGAGALGAREGEVDAASWEAARGAVAGAARWGLYSGLAAAAAFAFSPLYRGLTVQFKVFLQMSGMTFGSMVEADRRLRAHEVRVRREKKIARDAEVWKRYERDYEAGGVATAAEEDKGRAQVGETRKG</sequence>
<evidence type="ECO:0000313" key="4">
    <source>
        <dbReference type="Proteomes" id="UP000308768"/>
    </source>
</evidence>
<keyword evidence="2" id="KW-0812">Transmembrane</keyword>
<evidence type="ECO:0000256" key="1">
    <source>
        <dbReference type="SAM" id="MobiDB-lite"/>
    </source>
</evidence>
<accession>A0A4U0XQN0</accession>
<protein>
    <recommendedName>
        <fullName evidence="5">Imidazoleglycerol-phosphate dehydratase</fullName>
    </recommendedName>
</protein>
<comment type="caution">
    <text evidence="3">The sequence shown here is derived from an EMBL/GenBank/DDBJ whole genome shotgun (WGS) entry which is preliminary data.</text>
</comment>
<feature type="transmembrane region" description="Helical" evidence="2">
    <location>
        <begin position="36"/>
        <end position="57"/>
    </location>
</feature>
<feature type="compositionally biased region" description="Basic and acidic residues" evidence="1">
    <location>
        <begin position="119"/>
        <end position="133"/>
    </location>
</feature>
<keyword evidence="2" id="KW-1133">Transmembrane helix</keyword>
<dbReference type="Proteomes" id="UP000308768">
    <property type="component" value="Unassembled WGS sequence"/>
</dbReference>
<dbReference type="InterPro" id="IPR038882">
    <property type="entry name" value="Rcf3"/>
</dbReference>